<keyword evidence="2" id="KW-1185">Reference proteome</keyword>
<gene>
    <name evidence="1" type="ORF">L6164_000102</name>
</gene>
<proteinExistence type="predicted"/>
<accession>A0ACB9Q4Z9</accession>
<reference evidence="1 2" key="1">
    <citation type="journal article" date="2022" name="DNA Res.">
        <title>Chromosomal-level genome assembly of the orchid tree Bauhinia variegata (Leguminosae; Cercidoideae) supports the allotetraploid origin hypothesis of Bauhinia.</title>
        <authorList>
            <person name="Zhong Y."/>
            <person name="Chen Y."/>
            <person name="Zheng D."/>
            <person name="Pang J."/>
            <person name="Liu Y."/>
            <person name="Luo S."/>
            <person name="Meng S."/>
            <person name="Qian L."/>
            <person name="Wei D."/>
            <person name="Dai S."/>
            <person name="Zhou R."/>
        </authorList>
    </citation>
    <scope>NUCLEOTIDE SEQUENCE [LARGE SCALE GENOMIC DNA]</scope>
    <source>
        <strain evidence="1">BV-YZ2020</strain>
    </source>
</reference>
<comment type="caution">
    <text evidence="1">The sequence shown here is derived from an EMBL/GenBank/DDBJ whole genome shotgun (WGS) entry which is preliminary data.</text>
</comment>
<protein>
    <submittedName>
        <fullName evidence="1">Uncharacterized protein</fullName>
    </submittedName>
</protein>
<organism evidence="1 2">
    <name type="scientific">Bauhinia variegata</name>
    <name type="common">Purple orchid tree</name>
    <name type="synonym">Phanera variegata</name>
    <dbReference type="NCBI Taxonomy" id="167791"/>
    <lineage>
        <taxon>Eukaryota</taxon>
        <taxon>Viridiplantae</taxon>
        <taxon>Streptophyta</taxon>
        <taxon>Embryophyta</taxon>
        <taxon>Tracheophyta</taxon>
        <taxon>Spermatophyta</taxon>
        <taxon>Magnoliopsida</taxon>
        <taxon>eudicotyledons</taxon>
        <taxon>Gunneridae</taxon>
        <taxon>Pentapetalae</taxon>
        <taxon>rosids</taxon>
        <taxon>fabids</taxon>
        <taxon>Fabales</taxon>
        <taxon>Fabaceae</taxon>
        <taxon>Cercidoideae</taxon>
        <taxon>Cercideae</taxon>
        <taxon>Bauhiniinae</taxon>
        <taxon>Bauhinia</taxon>
    </lineage>
</organism>
<evidence type="ECO:0000313" key="1">
    <source>
        <dbReference type="EMBL" id="KAI4356050.1"/>
    </source>
</evidence>
<evidence type="ECO:0000313" key="2">
    <source>
        <dbReference type="Proteomes" id="UP000828941"/>
    </source>
</evidence>
<dbReference type="Proteomes" id="UP000828941">
    <property type="component" value="Chromosome 1"/>
</dbReference>
<dbReference type="EMBL" id="CM039426">
    <property type="protein sequence ID" value="KAI4356050.1"/>
    <property type="molecule type" value="Genomic_DNA"/>
</dbReference>
<name>A0ACB9Q4Z9_BAUVA</name>
<sequence>MPAFAGHWSYGATHYRKLVSLTHQIATYKKPLISLINGMVMGAGAGLSINTRFRVVTQNTVFAMPEVFLGFFPDVGASRFLSRLPGYFGEYIGLTGARLDGAEMVACGLATHFISSRKLKSLENALQAVTNSDIATITKLIDKFTESVDVKEDSSLRRLETINRCFSRKTVEEIVQSLENESEKGEEKWIKDSLHAMRSSCPLSLKIFLKSIREGRQEQDIGQCLAREYNIGSHFIRRTFSNDLYEGIRAKLVVKDNKAKWEPARLELVSDEMVNQHFRNVEDEDWQCLMVLDRYKAISKL</sequence>